<feature type="region of interest" description="Disordered" evidence="1">
    <location>
        <begin position="40"/>
        <end position="66"/>
    </location>
</feature>
<dbReference type="Proteomes" id="UP000693946">
    <property type="component" value="Linkage Group LG7"/>
</dbReference>
<dbReference type="AlphaFoldDB" id="A0AAV6Q7R8"/>
<sequence length="80" mass="8781">MRFESSGNQARCLNLPAYGGGGGGAALRAVSHVSICTASSDADTEARRGRRQMVDERKTRRRQNAGFRETRRCLIQKLGL</sequence>
<gene>
    <name evidence="2" type="ORF">JOB18_039186</name>
</gene>
<protein>
    <recommendedName>
        <fullName evidence="4">BHLH domain-containing protein</fullName>
    </recommendedName>
</protein>
<proteinExistence type="predicted"/>
<evidence type="ECO:0000313" key="2">
    <source>
        <dbReference type="EMBL" id="KAG7483097.1"/>
    </source>
</evidence>
<evidence type="ECO:0000313" key="3">
    <source>
        <dbReference type="Proteomes" id="UP000693946"/>
    </source>
</evidence>
<reference evidence="2 3" key="1">
    <citation type="journal article" date="2021" name="Sci. Rep.">
        <title>Chromosome anchoring in Senegalese sole (Solea senegalensis) reveals sex-associated markers and genome rearrangements in flatfish.</title>
        <authorList>
            <person name="Guerrero-Cozar I."/>
            <person name="Gomez-Garrido J."/>
            <person name="Berbel C."/>
            <person name="Martinez-Blanch J.F."/>
            <person name="Alioto T."/>
            <person name="Claros M.G."/>
            <person name="Gagnaire P.A."/>
            <person name="Manchado M."/>
        </authorList>
    </citation>
    <scope>NUCLEOTIDE SEQUENCE [LARGE SCALE GENOMIC DNA]</scope>
    <source>
        <strain evidence="2">Sse05_10M</strain>
    </source>
</reference>
<comment type="caution">
    <text evidence="2">The sequence shown here is derived from an EMBL/GenBank/DDBJ whole genome shotgun (WGS) entry which is preliminary data.</text>
</comment>
<keyword evidence="3" id="KW-1185">Reference proteome</keyword>
<accession>A0AAV6Q7R8</accession>
<feature type="compositionally biased region" description="Basic and acidic residues" evidence="1">
    <location>
        <begin position="44"/>
        <end position="58"/>
    </location>
</feature>
<name>A0AAV6Q7R8_SOLSE</name>
<evidence type="ECO:0000256" key="1">
    <source>
        <dbReference type="SAM" id="MobiDB-lite"/>
    </source>
</evidence>
<organism evidence="2 3">
    <name type="scientific">Solea senegalensis</name>
    <name type="common">Senegalese sole</name>
    <dbReference type="NCBI Taxonomy" id="28829"/>
    <lineage>
        <taxon>Eukaryota</taxon>
        <taxon>Metazoa</taxon>
        <taxon>Chordata</taxon>
        <taxon>Craniata</taxon>
        <taxon>Vertebrata</taxon>
        <taxon>Euteleostomi</taxon>
        <taxon>Actinopterygii</taxon>
        <taxon>Neopterygii</taxon>
        <taxon>Teleostei</taxon>
        <taxon>Neoteleostei</taxon>
        <taxon>Acanthomorphata</taxon>
        <taxon>Carangaria</taxon>
        <taxon>Pleuronectiformes</taxon>
        <taxon>Pleuronectoidei</taxon>
        <taxon>Soleidae</taxon>
        <taxon>Solea</taxon>
    </lineage>
</organism>
<dbReference type="EMBL" id="JAGKHQ010000019">
    <property type="protein sequence ID" value="KAG7483097.1"/>
    <property type="molecule type" value="Genomic_DNA"/>
</dbReference>
<evidence type="ECO:0008006" key="4">
    <source>
        <dbReference type="Google" id="ProtNLM"/>
    </source>
</evidence>